<evidence type="ECO:0000256" key="3">
    <source>
        <dbReference type="ARBA" id="ARBA00022475"/>
    </source>
</evidence>
<dbReference type="Proteomes" id="UP001219584">
    <property type="component" value="Chromosome"/>
</dbReference>
<dbReference type="PANTHER" id="PTHR30106">
    <property type="entry name" value="INNER MEMBRANE PROTEIN YEIH-RELATED"/>
    <property type="match status" value="1"/>
</dbReference>
<evidence type="ECO:0000313" key="8">
    <source>
        <dbReference type="EMBL" id="WFR77424.1"/>
    </source>
</evidence>
<dbReference type="PANTHER" id="PTHR30106:SF2">
    <property type="entry name" value="UPF0324 INNER MEMBRANE PROTEIN YEIH"/>
    <property type="match status" value="1"/>
</dbReference>
<keyword evidence="6 7" id="KW-0472">Membrane</keyword>
<comment type="subcellular location">
    <subcellularLocation>
        <location evidence="1">Cell membrane</location>
        <topology evidence="1">Multi-pass membrane protein</topology>
    </subcellularLocation>
</comment>
<evidence type="ECO:0000256" key="1">
    <source>
        <dbReference type="ARBA" id="ARBA00004651"/>
    </source>
</evidence>
<comment type="similarity">
    <text evidence="2">Belongs to the UPF0324 family.</text>
</comment>
<protein>
    <submittedName>
        <fullName evidence="8">YeiH family protein</fullName>
    </submittedName>
</protein>
<dbReference type="Pfam" id="PF03601">
    <property type="entry name" value="Cons_hypoth698"/>
    <property type="match status" value="1"/>
</dbReference>
<keyword evidence="5 7" id="KW-1133">Transmembrane helix</keyword>
<feature type="transmembrane region" description="Helical" evidence="7">
    <location>
        <begin position="306"/>
        <end position="324"/>
    </location>
</feature>
<feature type="transmembrane region" description="Helical" evidence="7">
    <location>
        <begin position="49"/>
        <end position="68"/>
    </location>
</feature>
<evidence type="ECO:0000256" key="7">
    <source>
        <dbReference type="SAM" id="Phobius"/>
    </source>
</evidence>
<feature type="transmembrane region" description="Helical" evidence="7">
    <location>
        <begin position="238"/>
        <end position="256"/>
    </location>
</feature>
<feature type="transmembrane region" description="Helical" evidence="7">
    <location>
        <begin position="105"/>
        <end position="125"/>
    </location>
</feature>
<feature type="transmembrane region" description="Helical" evidence="7">
    <location>
        <begin position="268"/>
        <end position="286"/>
    </location>
</feature>
<dbReference type="RefSeq" id="WP_255206308.1">
    <property type="nucleotide sequence ID" value="NZ_CP121464.1"/>
</dbReference>
<evidence type="ECO:0000256" key="5">
    <source>
        <dbReference type="ARBA" id="ARBA00022989"/>
    </source>
</evidence>
<evidence type="ECO:0000313" key="9">
    <source>
        <dbReference type="Proteomes" id="UP001219584"/>
    </source>
</evidence>
<feature type="transmembrane region" description="Helical" evidence="7">
    <location>
        <begin position="166"/>
        <end position="187"/>
    </location>
</feature>
<dbReference type="EMBL" id="CP121464">
    <property type="protein sequence ID" value="WFR77424.1"/>
    <property type="molecule type" value="Genomic_DNA"/>
</dbReference>
<accession>A0ABY8HYT7</accession>
<keyword evidence="4 7" id="KW-0812">Transmembrane</keyword>
<dbReference type="InterPro" id="IPR018383">
    <property type="entry name" value="UPF0324_pro"/>
</dbReference>
<keyword evidence="3" id="KW-1003">Cell membrane</keyword>
<sequence length="358" mass="37111">MSSLSTTNTSNFSDRYGRLLPGLLLSGVVAYGAIQLGKLEWMQSHGMSALTLAIMLGIVLGNSVYGRLAPTCGAGVAFSKQTLLRLGIILYGFRLTFQDIGQVGLAGIAIDALVLASTFGLAMFLGTKVFKLERNSAILIGAGSSICGAAAVMATEPVVKGRSEDVTVAVSTVVVFGTIAIFLYPLLYQLNQGWHLLGATPTAFGVYIGSTVHEVAQVVAAGKSIGQEAANAAVIAKMVRVMMLAPFLVILSAVLARGKSKGGNHDKASKLAIPWFAFIFIGVVAFNSLGLLPAGTVATITELDTVLLAMAMAALGLTTHMSAIRRAGIKPLLLAGLLFCWLIAGGAAINHVVASLFA</sequence>
<evidence type="ECO:0000256" key="6">
    <source>
        <dbReference type="ARBA" id="ARBA00023136"/>
    </source>
</evidence>
<feature type="transmembrane region" description="Helical" evidence="7">
    <location>
        <begin position="331"/>
        <end position="353"/>
    </location>
</feature>
<feature type="transmembrane region" description="Helical" evidence="7">
    <location>
        <begin position="20"/>
        <end position="37"/>
    </location>
</feature>
<gene>
    <name evidence="8" type="ORF">P9875_17015</name>
</gene>
<proteinExistence type="inferred from homology"/>
<keyword evidence="9" id="KW-1185">Reference proteome</keyword>
<dbReference type="InterPro" id="IPR004630">
    <property type="entry name" value="UPF0324_YeiH-like"/>
</dbReference>
<feature type="transmembrane region" description="Helical" evidence="7">
    <location>
        <begin position="137"/>
        <end position="154"/>
    </location>
</feature>
<reference evidence="8 9" key="1">
    <citation type="submission" date="2023-04" db="EMBL/GenBank/DDBJ databases">
        <title>Nanopore sequencing of Janthinobacterium from water.</title>
        <authorList>
            <person name="Ciuchcinski K."/>
            <person name="Rokowska A."/>
            <person name="Dziewit L."/>
        </authorList>
    </citation>
    <scope>NUCLEOTIDE SEQUENCE [LARGE SCALE GENOMIC DNA]</scope>
    <source>
        <strain evidence="8 9">DEMB2</strain>
    </source>
</reference>
<evidence type="ECO:0000256" key="2">
    <source>
        <dbReference type="ARBA" id="ARBA00007977"/>
    </source>
</evidence>
<dbReference type="NCBIfam" id="TIGR00698">
    <property type="entry name" value="YeiH family putative sulfate export transporter"/>
    <property type="match status" value="1"/>
</dbReference>
<evidence type="ECO:0000256" key="4">
    <source>
        <dbReference type="ARBA" id="ARBA00022692"/>
    </source>
</evidence>
<feature type="transmembrane region" description="Helical" evidence="7">
    <location>
        <begin position="74"/>
        <end position="93"/>
    </location>
</feature>
<name>A0ABY8HYT7_9BURK</name>
<organism evidence="8 9">
    <name type="scientific">Janthinobacterium rivuli</name>
    <dbReference type="NCBI Taxonomy" id="2751478"/>
    <lineage>
        <taxon>Bacteria</taxon>
        <taxon>Pseudomonadati</taxon>
        <taxon>Pseudomonadota</taxon>
        <taxon>Betaproteobacteria</taxon>
        <taxon>Burkholderiales</taxon>
        <taxon>Oxalobacteraceae</taxon>
        <taxon>Janthinobacterium</taxon>
    </lineage>
</organism>